<dbReference type="RefSeq" id="WP_189866012.1">
    <property type="nucleotide sequence ID" value="NZ_BMVW01000020.1"/>
</dbReference>
<keyword evidence="2" id="KW-0812">Transmembrane</keyword>
<dbReference type="EMBL" id="BMVW01000020">
    <property type="protein sequence ID" value="GGZ37558.1"/>
    <property type="molecule type" value="Genomic_DNA"/>
</dbReference>
<dbReference type="Gene3D" id="3.40.720.10">
    <property type="entry name" value="Alkaline Phosphatase, subunit A"/>
    <property type="match status" value="1"/>
</dbReference>
<proteinExistence type="predicted"/>
<accession>A0A918QBA0</accession>
<feature type="transmembrane region" description="Helical" evidence="2">
    <location>
        <begin position="297"/>
        <end position="320"/>
    </location>
</feature>
<protein>
    <recommendedName>
        <fullName evidence="5">CDP-alcohol phosphatidyltransferase</fullName>
    </recommendedName>
</protein>
<dbReference type="AlphaFoldDB" id="A0A918QBA0"/>
<comment type="caution">
    <text evidence="3">The sequence shown here is derived from an EMBL/GenBank/DDBJ whole genome shotgun (WGS) entry which is preliminary data.</text>
</comment>
<feature type="compositionally biased region" description="Basic and acidic residues" evidence="1">
    <location>
        <begin position="107"/>
        <end position="123"/>
    </location>
</feature>
<feature type="compositionally biased region" description="Basic and acidic residues" evidence="1">
    <location>
        <begin position="44"/>
        <end position="90"/>
    </location>
</feature>
<evidence type="ECO:0000256" key="1">
    <source>
        <dbReference type="SAM" id="MobiDB-lite"/>
    </source>
</evidence>
<organism evidence="3 4">
    <name type="scientific">Streptomyces poonensis</name>
    <dbReference type="NCBI Taxonomy" id="68255"/>
    <lineage>
        <taxon>Bacteria</taxon>
        <taxon>Bacillati</taxon>
        <taxon>Actinomycetota</taxon>
        <taxon>Actinomycetes</taxon>
        <taxon>Kitasatosporales</taxon>
        <taxon>Streptomycetaceae</taxon>
        <taxon>Streptomyces</taxon>
    </lineage>
</organism>
<feature type="region of interest" description="Disordered" evidence="1">
    <location>
        <begin position="682"/>
        <end position="707"/>
    </location>
</feature>
<feature type="compositionally biased region" description="Basic and acidic residues" evidence="1">
    <location>
        <begin position="9"/>
        <end position="18"/>
    </location>
</feature>
<dbReference type="Proteomes" id="UP000622166">
    <property type="component" value="Unassembled WGS sequence"/>
</dbReference>
<evidence type="ECO:0000313" key="3">
    <source>
        <dbReference type="EMBL" id="GGZ37558.1"/>
    </source>
</evidence>
<evidence type="ECO:0008006" key="5">
    <source>
        <dbReference type="Google" id="ProtNLM"/>
    </source>
</evidence>
<evidence type="ECO:0000313" key="4">
    <source>
        <dbReference type="Proteomes" id="UP000622166"/>
    </source>
</evidence>
<feature type="transmembrane region" description="Helical" evidence="2">
    <location>
        <begin position="151"/>
        <end position="170"/>
    </location>
</feature>
<dbReference type="InterPro" id="IPR017850">
    <property type="entry name" value="Alkaline_phosphatase_core_sf"/>
</dbReference>
<evidence type="ECO:0000256" key="2">
    <source>
        <dbReference type="SAM" id="Phobius"/>
    </source>
</evidence>
<keyword evidence="2" id="KW-0472">Membrane</keyword>
<feature type="compositionally biased region" description="Acidic residues" evidence="1">
    <location>
        <begin position="21"/>
        <end position="33"/>
    </location>
</feature>
<keyword evidence="4" id="KW-1185">Reference proteome</keyword>
<keyword evidence="2" id="KW-1133">Transmembrane helix</keyword>
<feature type="transmembrane region" description="Helical" evidence="2">
    <location>
        <begin position="206"/>
        <end position="225"/>
    </location>
</feature>
<sequence>MPLFTRFRHLPDPDRATTDDPVSDDPVPEEAPDEATSIESTEGEPSREEAIKEEPIRVELSKGGPREDGPGKDGPGKDGQSKDEPIRDDDPPPAESTPDEQTSDEQTPDKQTPDKQTPDKQTPDKPTPGAVPVRGSVARGLWAKYPRGARVLARSVSVLAAVAVMFALLMPGDVAYFRPRQFLRLPAEAVLGAALLVVLPRRRPRAVVAVLMGVGLALLVVLKLLDMGFNQFLGRDFDLVLDWELLDDTVSYLQDSAGRTGALGAVVGAGVLGLALLVAFPLAVLRLAGLMTRNRNTAVRTVVIAGTVWITCSALGLQLFGATSVATRNTFALVEERGQRVRAVLRDEAEFAGEVREDAFADVPPDELLTALRGKDVIFAFIESYGRSAIEDEATAPGVGAVLDAGTASLREAGYSARSGWLTSATYGGSSWLGHSTFLTGLWIDNQSRYRTVTTGERLTLTGAFRRTGAWRTVGVMPGVTKNWPEGRFYGLDRVYDSRDLGYRGPKFSWSTMPDQYALTAYERLEHGRKHDKPLMSELILTSSHQPWAPLPEMLDWDDVGDGSVYRDIEKAGKDPADVFSDGTEVKREYGRSIQYSLRCLIEYVERYGTDDTVLVFLGDHQPVARVSGNGAGHDVPVSIVAHDPEVLDRIAGWGWADGLKPGRDTPVWRMDAFRDRFLTAYGPQPEGGAGAPTPASTPAPASARAH</sequence>
<dbReference type="SUPFAM" id="SSF53649">
    <property type="entry name" value="Alkaline phosphatase-like"/>
    <property type="match status" value="1"/>
</dbReference>
<feature type="transmembrane region" description="Helical" evidence="2">
    <location>
        <begin position="262"/>
        <end position="285"/>
    </location>
</feature>
<feature type="region of interest" description="Disordered" evidence="1">
    <location>
        <begin position="1"/>
        <end position="133"/>
    </location>
</feature>
<reference evidence="3" key="2">
    <citation type="submission" date="2020-09" db="EMBL/GenBank/DDBJ databases">
        <authorList>
            <person name="Sun Q."/>
            <person name="Ohkuma M."/>
        </authorList>
    </citation>
    <scope>NUCLEOTIDE SEQUENCE</scope>
    <source>
        <strain evidence="3">JCM 4815</strain>
    </source>
</reference>
<feature type="transmembrane region" description="Helical" evidence="2">
    <location>
        <begin position="182"/>
        <end position="199"/>
    </location>
</feature>
<reference evidence="3" key="1">
    <citation type="journal article" date="2014" name="Int. J. Syst. Evol. Microbiol.">
        <title>Complete genome sequence of Corynebacterium casei LMG S-19264T (=DSM 44701T), isolated from a smear-ripened cheese.</title>
        <authorList>
            <consortium name="US DOE Joint Genome Institute (JGI-PGF)"/>
            <person name="Walter F."/>
            <person name="Albersmeier A."/>
            <person name="Kalinowski J."/>
            <person name="Ruckert C."/>
        </authorList>
    </citation>
    <scope>NUCLEOTIDE SEQUENCE</scope>
    <source>
        <strain evidence="3">JCM 4815</strain>
    </source>
</reference>
<name>A0A918QBA0_9ACTN</name>
<gene>
    <name evidence="3" type="ORF">GCM10010365_67870</name>
</gene>
<feature type="compositionally biased region" description="Low complexity" evidence="1">
    <location>
        <begin position="692"/>
        <end position="707"/>
    </location>
</feature>